<dbReference type="Pfam" id="PF04393">
    <property type="entry name" value="DUF535"/>
    <property type="match status" value="1"/>
</dbReference>
<dbReference type="EMBL" id="LS483466">
    <property type="protein sequence ID" value="SQI21966.1"/>
    <property type="molecule type" value="Genomic_DNA"/>
</dbReference>
<dbReference type="Proteomes" id="UP000248731">
    <property type="component" value="Chromosome 1"/>
</dbReference>
<dbReference type="AlphaFoldDB" id="A0A2X4T421"/>
<evidence type="ECO:0000313" key="1">
    <source>
        <dbReference type="EMBL" id="SQI21966.1"/>
    </source>
</evidence>
<keyword evidence="2" id="KW-1185">Reference proteome</keyword>
<accession>A0A2X4T421</accession>
<sequence length="301" mass="34861">MTMHQSDMDMERYNPLLMLKEVMAQTPYRHKRWGERKFRYKFVLRCLINPVTTIKYFNELCNLNQPRTLITHRPLLPAKIQRPYLYTGLSIRCRARAILEHYQFVQSFAENKIKKILLSEEPTLLAHLEGKNGALVDIYCGPCGYDREGELTLTLCFNDTPLARLSFSFIHHEGKQIALVAGLQGPSKHVGPQVIRNATKDCYGLFPKRMLYEAFATFIQACNVAEIFAVSENNHVYRQLRYLFQKKKTFVASYSEFWESLNGVKEGALYHLPSQVMRKSPESIPVKNVQSTGTAIIFWIK</sequence>
<dbReference type="InterPro" id="IPR007488">
    <property type="entry name" value="DUF535"/>
</dbReference>
<evidence type="ECO:0000313" key="2">
    <source>
        <dbReference type="Proteomes" id="UP000248731"/>
    </source>
</evidence>
<reference evidence="1 2" key="1">
    <citation type="submission" date="2018-06" db="EMBL/GenBank/DDBJ databases">
        <authorList>
            <consortium name="Pathogen Informatics"/>
            <person name="Doyle S."/>
        </authorList>
    </citation>
    <scope>NUCLEOTIDE SEQUENCE [LARGE SCALE GENOMIC DNA]</scope>
    <source>
        <strain evidence="1 2">NCTC7307</strain>
    </source>
</reference>
<organism evidence="1 2">
    <name type="scientific">Salmonella enterica subsp. arizonae</name>
    <dbReference type="NCBI Taxonomy" id="59203"/>
    <lineage>
        <taxon>Bacteria</taxon>
        <taxon>Pseudomonadati</taxon>
        <taxon>Pseudomonadota</taxon>
        <taxon>Gammaproteobacteria</taxon>
        <taxon>Enterobacterales</taxon>
        <taxon>Enterobacteriaceae</taxon>
        <taxon>Salmonella</taxon>
    </lineage>
</organism>
<proteinExistence type="predicted"/>
<dbReference type="PANTHER" id="PTHR38785:SF1">
    <property type="entry name" value="HOMOLOG OF VIRK"/>
    <property type="match status" value="1"/>
</dbReference>
<gene>
    <name evidence="1" type="ORF">NCTC7307_01356</name>
</gene>
<name>A0A2X4T421_SALER</name>
<dbReference type="GO" id="GO:0006974">
    <property type="term" value="P:DNA damage response"/>
    <property type="evidence" value="ECO:0007669"/>
    <property type="project" value="TreeGrafter"/>
</dbReference>
<protein>
    <submittedName>
        <fullName evidence="1">VirG localization protein VirK</fullName>
    </submittedName>
</protein>
<dbReference type="PANTHER" id="PTHR38785">
    <property type="entry name" value="HOMOLOG OF VIRK"/>
    <property type="match status" value="1"/>
</dbReference>